<dbReference type="Pfam" id="PF01156">
    <property type="entry name" value="IU_nuc_hydro"/>
    <property type="match status" value="1"/>
</dbReference>
<organism evidence="4">
    <name type="scientific">Chromera velia CCMP2878</name>
    <dbReference type="NCBI Taxonomy" id="1169474"/>
    <lineage>
        <taxon>Eukaryota</taxon>
        <taxon>Sar</taxon>
        <taxon>Alveolata</taxon>
        <taxon>Colpodellida</taxon>
        <taxon>Chromeraceae</taxon>
        <taxon>Chromera</taxon>
    </lineage>
</organism>
<accession>A0A0G4HJE2</accession>
<comment type="similarity">
    <text evidence="1">Belongs to the IUNH family.</text>
</comment>
<evidence type="ECO:0000256" key="1">
    <source>
        <dbReference type="ARBA" id="ARBA00009176"/>
    </source>
</evidence>
<dbReference type="EMBL" id="CDMZ01002858">
    <property type="protein sequence ID" value="CEM44170.1"/>
    <property type="molecule type" value="Genomic_DNA"/>
</dbReference>
<reference evidence="4" key="1">
    <citation type="submission" date="2014-11" db="EMBL/GenBank/DDBJ databases">
        <authorList>
            <person name="Otto D Thomas"/>
            <person name="Naeem Raeece"/>
        </authorList>
    </citation>
    <scope>NUCLEOTIDE SEQUENCE</scope>
</reference>
<evidence type="ECO:0000313" key="4">
    <source>
        <dbReference type="EMBL" id="CEM44170.1"/>
    </source>
</evidence>
<gene>
    <name evidence="4" type="ORF">Cvel_7064</name>
</gene>
<dbReference type="InterPro" id="IPR036452">
    <property type="entry name" value="Ribo_hydro-like"/>
</dbReference>
<dbReference type="InterPro" id="IPR052775">
    <property type="entry name" value="IUN_hydrolase"/>
</dbReference>
<dbReference type="PANTHER" id="PTHR46190:SF1">
    <property type="entry name" value="SI:CH211-201H21.5"/>
    <property type="match status" value="1"/>
</dbReference>
<sequence length="535" mass="59630">MSLVSSETPGSSRSPSPSPQYLVLDTDIGVDIDDDLALMAVLGFIERQRQRGGLQFELAGVTTVGVFPLVKSLQARFVLGCLGRQHVPVFSGEGRTVEGKRFNPFKLTSLVFCLCVAFRTLIGFFLCSRRRTERKKQSEQEEEKFEGAVDALLRLSREHEGRLHVLCIGPLTNVACAVREDPGFLSRLASLTFMGGLFDNILALEGSREVLFPGRGKGRLRVEGSEFGGFSSGSFLWKEIRTERDTNVRSDKKALDIIMRAYTALKTAEGISDSGSKREPVVRGVSLDSTLRCFIGPRESWRLVKFALENIKSPLFAFFLLLSFFLWSFVQFCIWRSSPLFSCSFLHDPLAVLCTLCEEAAKENEQLANTPPLEARQAEEEVPECSCDAEKKNGSHLPHARADSVALLDFQREWIPLVYREPCDTSLEEEEPLARSVPFASSAVASPGSNPRHVDNSSTLHIRRENDSSLVRFSNSSLPCVNMFQSAEPSAVKSWKHSSVSFFFLLSAVDPEKLKRVFFSCIFSLTSKTYSKTEP</sequence>
<keyword evidence="2" id="KW-0472">Membrane</keyword>
<dbReference type="VEuPathDB" id="CryptoDB:Cvel_7064"/>
<proteinExistence type="inferred from homology"/>
<keyword evidence="2" id="KW-1133">Transmembrane helix</keyword>
<name>A0A0G4HJE2_9ALVE</name>
<dbReference type="AlphaFoldDB" id="A0A0G4HJE2"/>
<protein>
    <recommendedName>
        <fullName evidence="3">Inosine/uridine-preferring nucleoside hydrolase domain-containing protein</fullName>
    </recommendedName>
</protein>
<dbReference type="PANTHER" id="PTHR46190">
    <property type="entry name" value="SI:CH211-201H21.5-RELATED"/>
    <property type="match status" value="1"/>
</dbReference>
<keyword evidence="2" id="KW-0812">Transmembrane</keyword>
<evidence type="ECO:0000259" key="3">
    <source>
        <dbReference type="Pfam" id="PF01156"/>
    </source>
</evidence>
<dbReference type="InterPro" id="IPR001910">
    <property type="entry name" value="Inosine/uridine_hydrolase_dom"/>
</dbReference>
<feature type="transmembrane region" description="Helical" evidence="2">
    <location>
        <begin position="107"/>
        <end position="127"/>
    </location>
</feature>
<feature type="transmembrane region" description="Helical" evidence="2">
    <location>
        <begin position="315"/>
        <end position="337"/>
    </location>
</feature>
<feature type="domain" description="Inosine/uridine-preferring nucleoside hydrolase" evidence="3">
    <location>
        <begin position="22"/>
        <end position="363"/>
    </location>
</feature>
<dbReference type="Gene3D" id="3.90.245.10">
    <property type="entry name" value="Ribonucleoside hydrolase-like"/>
    <property type="match status" value="1"/>
</dbReference>
<dbReference type="GO" id="GO:0016799">
    <property type="term" value="F:hydrolase activity, hydrolyzing N-glycosyl compounds"/>
    <property type="evidence" value="ECO:0007669"/>
    <property type="project" value="InterPro"/>
</dbReference>
<dbReference type="SUPFAM" id="SSF53590">
    <property type="entry name" value="Nucleoside hydrolase"/>
    <property type="match status" value="1"/>
</dbReference>
<evidence type="ECO:0000256" key="2">
    <source>
        <dbReference type="SAM" id="Phobius"/>
    </source>
</evidence>